<dbReference type="PANTHER" id="PTHR40394:SF2">
    <property type="entry name" value="QUINOL:CYTOCHROME C OXIDOREDUCTASE MEMBRANE PROTEIN"/>
    <property type="match status" value="1"/>
</dbReference>
<proteinExistence type="predicted"/>
<evidence type="ECO:0000313" key="6">
    <source>
        <dbReference type="EMBL" id="NKE45397.1"/>
    </source>
</evidence>
<keyword evidence="3 4" id="KW-0408">Iron</keyword>
<keyword evidence="2 4" id="KW-0479">Metal-binding</keyword>
<sequence>MKARLLLPALLLPTLLLLAGCDGWPASEPLPPPAPPPPGAVAQGDAAWRRALAPPGPPVTEALLARGADRYAIFCAPCHGATGAGDGGAVAQGFPAPPRLPADAMRTMTVIAENHARAHPFADRLSPADRWAIARFVERLSP</sequence>
<gene>
    <name evidence="6" type="ORF">HB662_11465</name>
</gene>
<dbReference type="Gene3D" id="1.10.760.10">
    <property type="entry name" value="Cytochrome c-like domain"/>
    <property type="match status" value="1"/>
</dbReference>
<dbReference type="EMBL" id="JAAVTX010000003">
    <property type="protein sequence ID" value="NKE45397.1"/>
    <property type="molecule type" value="Genomic_DNA"/>
</dbReference>
<dbReference type="RefSeq" id="WP_168049841.1">
    <property type="nucleotide sequence ID" value="NZ_JAATJR010000003.1"/>
</dbReference>
<dbReference type="InterPro" id="IPR036909">
    <property type="entry name" value="Cyt_c-like_dom_sf"/>
</dbReference>
<accession>A0ABX1EZA0</accession>
<dbReference type="Pfam" id="PF13442">
    <property type="entry name" value="Cytochrome_CBB3"/>
    <property type="match status" value="1"/>
</dbReference>
<evidence type="ECO:0000259" key="5">
    <source>
        <dbReference type="PROSITE" id="PS51007"/>
    </source>
</evidence>
<protein>
    <submittedName>
        <fullName evidence="6">Cytochrome c</fullName>
    </submittedName>
</protein>
<dbReference type="PROSITE" id="PS51007">
    <property type="entry name" value="CYTC"/>
    <property type="match status" value="1"/>
</dbReference>
<evidence type="ECO:0000256" key="1">
    <source>
        <dbReference type="ARBA" id="ARBA00022617"/>
    </source>
</evidence>
<dbReference type="SUPFAM" id="SSF46626">
    <property type="entry name" value="Cytochrome c"/>
    <property type="match status" value="1"/>
</dbReference>
<evidence type="ECO:0000256" key="3">
    <source>
        <dbReference type="ARBA" id="ARBA00023004"/>
    </source>
</evidence>
<dbReference type="PANTHER" id="PTHR40394">
    <property type="entry name" value="LIPOPROTEIN-RELATED"/>
    <property type="match status" value="1"/>
</dbReference>
<dbReference type="InterPro" id="IPR009056">
    <property type="entry name" value="Cyt_c-like_dom"/>
</dbReference>
<organism evidence="6 7">
    <name type="scientific">Falsiroseomonas frigidaquae</name>
    <dbReference type="NCBI Taxonomy" id="487318"/>
    <lineage>
        <taxon>Bacteria</taxon>
        <taxon>Pseudomonadati</taxon>
        <taxon>Pseudomonadota</taxon>
        <taxon>Alphaproteobacteria</taxon>
        <taxon>Acetobacterales</taxon>
        <taxon>Roseomonadaceae</taxon>
        <taxon>Falsiroseomonas</taxon>
    </lineage>
</organism>
<feature type="domain" description="Cytochrome c" evidence="5">
    <location>
        <begin position="62"/>
        <end position="141"/>
    </location>
</feature>
<evidence type="ECO:0000256" key="2">
    <source>
        <dbReference type="ARBA" id="ARBA00022723"/>
    </source>
</evidence>
<keyword evidence="1 4" id="KW-0349">Heme</keyword>
<reference evidence="6 7" key="1">
    <citation type="submission" date="2020-03" db="EMBL/GenBank/DDBJ databases">
        <title>Roseomonas selenitidurans sp. nov. isolated from soil.</title>
        <authorList>
            <person name="Liu H."/>
        </authorList>
    </citation>
    <scope>NUCLEOTIDE SEQUENCE [LARGE SCALE GENOMIC DNA]</scope>
    <source>
        <strain evidence="6 7">JCM 15073</strain>
    </source>
</reference>
<evidence type="ECO:0000256" key="4">
    <source>
        <dbReference type="PROSITE-ProRule" id="PRU00433"/>
    </source>
</evidence>
<keyword evidence="7" id="KW-1185">Reference proteome</keyword>
<dbReference type="PROSITE" id="PS51257">
    <property type="entry name" value="PROKAR_LIPOPROTEIN"/>
    <property type="match status" value="1"/>
</dbReference>
<comment type="caution">
    <text evidence="6">The sequence shown here is derived from an EMBL/GenBank/DDBJ whole genome shotgun (WGS) entry which is preliminary data.</text>
</comment>
<dbReference type="Proteomes" id="UP000765160">
    <property type="component" value="Unassembled WGS sequence"/>
</dbReference>
<evidence type="ECO:0000313" key="7">
    <source>
        <dbReference type="Proteomes" id="UP000765160"/>
    </source>
</evidence>
<name>A0ABX1EZA0_9PROT</name>